<accession>A0A3G2SWW6</accession>
<dbReference type="Proteomes" id="UP000279962">
    <property type="component" value="Plasmid p5_010062"/>
</dbReference>
<name>A0A3G2SWW6_9GAMM</name>
<proteinExistence type="predicted"/>
<dbReference type="AlphaFoldDB" id="A0A3G2SWW6"/>
<evidence type="ECO:0000313" key="2">
    <source>
        <dbReference type="Proteomes" id="UP000279962"/>
    </source>
</evidence>
<keyword evidence="1" id="KW-0614">Plasmid</keyword>
<sequence>MNKTNISLIFSFLAIIIATWSAYTQYLQRQDAIEERIKVELKMTFDKGLLSPTDLRILSGVDERKELKTAMLITNLGNAPVKIIEAGYQDLDMPEYASLPDPEKVLSPGERVLLPMPNLITINHQLTDNIKMGVDKNAKIFAVTTKGKRFEVPAIIEVAK</sequence>
<protein>
    <submittedName>
        <fullName evidence="1">Uncharacterized protein</fullName>
    </submittedName>
</protein>
<dbReference type="EMBL" id="CP033125">
    <property type="protein sequence ID" value="AYO52320.1"/>
    <property type="molecule type" value="Genomic_DNA"/>
</dbReference>
<geneLocation type="plasmid" evidence="1 2">
    <name>p5_010062</name>
</geneLocation>
<organism evidence="1 2">
    <name type="scientific">Acinetobacter wuhouensis</name>
    <dbReference type="NCBI Taxonomy" id="1879050"/>
    <lineage>
        <taxon>Bacteria</taxon>
        <taxon>Pseudomonadati</taxon>
        <taxon>Pseudomonadota</taxon>
        <taxon>Gammaproteobacteria</taxon>
        <taxon>Moraxellales</taxon>
        <taxon>Moraxellaceae</taxon>
        <taxon>Acinetobacter</taxon>
    </lineage>
</organism>
<dbReference type="RefSeq" id="WP_087554566.1">
    <property type="nucleotide sequence ID" value="NZ_CP033125.1"/>
</dbReference>
<gene>
    <name evidence="1" type="ORF">CDG68_00790</name>
</gene>
<reference evidence="1 2" key="1">
    <citation type="submission" date="2018-10" db="EMBL/GenBank/DDBJ databases">
        <title>The complete genome of Acinetobacter wuhouensis strain WCHAW010062.</title>
        <authorList>
            <person name="Hu Y."/>
            <person name="Long H."/>
            <person name="Feng Y."/>
            <person name="Zong Z."/>
        </authorList>
    </citation>
    <scope>NUCLEOTIDE SEQUENCE [LARGE SCALE GENOMIC DNA]</scope>
    <source>
        <strain evidence="1 2">WCHAW010062</strain>
        <plasmid evidence="1 2">p5_010062</plasmid>
    </source>
</reference>
<evidence type="ECO:0000313" key="1">
    <source>
        <dbReference type="EMBL" id="AYO52320.1"/>
    </source>
</evidence>